<proteinExistence type="predicted"/>
<reference evidence="3" key="1">
    <citation type="journal article" date="2019" name="Int. J. Syst. Evol. Microbiol.">
        <title>The Global Catalogue of Microorganisms (GCM) 10K type strain sequencing project: providing services to taxonomists for standard genome sequencing and annotation.</title>
        <authorList>
            <consortium name="The Broad Institute Genomics Platform"/>
            <consortium name="The Broad Institute Genome Sequencing Center for Infectious Disease"/>
            <person name="Wu L."/>
            <person name="Ma J."/>
        </authorList>
    </citation>
    <scope>NUCLEOTIDE SEQUENCE [LARGE SCALE GENOMIC DNA]</scope>
    <source>
        <strain evidence="3">JCM 3115</strain>
    </source>
</reference>
<dbReference type="EMBL" id="BMQJ01000008">
    <property type="protein sequence ID" value="GGQ02419.1"/>
    <property type="molecule type" value="Genomic_DNA"/>
</dbReference>
<feature type="compositionally biased region" description="Basic and acidic residues" evidence="1">
    <location>
        <begin position="87"/>
        <end position="98"/>
    </location>
</feature>
<feature type="compositionally biased region" description="Low complexity" evidence="1">
    <location>
        <begin position="46"/>
        <end position="61"/>
    </location>
</feature>
<feature type="region of interest" description="Disordered" evidence="1">
    <location>
        <begin position="46"/>
        <end position="98"/>
    </location>
</feature>
<gene>
    <name evidence="2" type="ORF">GCM10010140_35690</name>
</gene>
<evidence type="ECO:0000313" key="3">
    <source>
        <dbReference type="Proteomes" id="UP000611554"/>
    </source>
</evidence>
<name>A0ABQ2QY88_9ACTN</name>
<evidence type="ECO:0000313" key="2">
    <source>
        <dbReference type="EMBL" id="GGQ02419.1"/>
    </source>
</evidence>
<organism evidence="2 3">
    <name type="scientific">Streptosporangium pseudovulgare</name>
    <dbReference type="NCBI Taxonomy" id="35765"/>
    <lineage>
        <taxon>Bacteria</taxon>
        <taxon>Bacillati</taxon>
        <taxon>Actinomycetota</taxon>
        <taxon>Actinomycetes</taxon>
        <taxon>Streptosporangiales</taxon>
        <taxon>Streptosporangiaceae</taxon>
        <taxon>Streptosporangium</taxon>
    </lineage>
</organism>
<evidence type="ECO:0000256" key="1">
    <source>
        <dbReference type="SAM" id="MobiDB-lite"/>
    </source>
</evidence>
<sequence length="98" mass="10508">MARALPTRCFRADCVNLILRTAGLCHAELTDDATFSEEMFTCCSEGPAGRDPAGRAGTGPPESDQPCESAGEPVKVVRQDGPLTPSKRTEWKKSRNGV</sequence>
<comment type="caution">
    <text evidence="2">The sequence shown here is derived from an EMBL/GenBank/DDBJ whole genome shotgun (WGS) entry which is preliminary data.</text>
</comment>
<dbReference type="Proteomes" id="UP000611554">
    <property type="component" value="Unassembled WGS sequence"/>
</dbReference>
<protein>
    <submittedName>
        <fullName evidence="2">Uncharacterized protein</fullName>
    </submittedName>
</protein>
<accession>A0ABQ2QY88</accession>
<keyword evidence="3" id="KW-1185">Reference proteome</keyword>